<reference evidence="1 2" key="1">
    <citation type="journal article" date="2017" name="Nature">
        <title>The Apostasia genome and the evolution of orchids.</title>
        <authorList>
            <person name="Zhang G.Q."/>
            <person name="Liu K.W."/>
            <person name="Li Z."/>
            <person name="Lohaus R."/>
            <person name="Hsiao Y.Y."/>
            <person name="Niu S.C."/>
            <person name="Wang J.Y."/>
            <person name="Lin Y.C."/>
            <person name="Xu Q."/>
            <person name="Chen L.J."/>
            <person name="Yoshida K."/>
            <person name="Fujiwara S."/>
            <person name="Wang Z.W."/>
            <person name="Zhang Y.Q."/>
            <person name="Mitsuda N."/>
            <person name="Wang M."/>
            <person name="Liu G.H."/>
            <person name="Pecoraro L."/>
            <person name="Huang H.X."/>
            <person name="Xiao X.J."/>
            <person name="Lin M."/>
            <person name="Wu X.Y."/>
            <person name="Wu W.L."/>
            <person name="Chen Y.Y."/>
            <person name="Chang S.B."/>
            <person name="Sakamoto S."/>
            <person name="Ohme-Takagi M."/>
            <person name="Yagi M."/>
            <person name="Zeng S.J."/>
            <person name="Shen C.Y."/>
            <person name="Yeh C.M."/>
            <person name="Luo Y.B."/>
            <person name="Tsai W.C."/>
            <person name="Van de Peer Y."/>
            <person name="Liu Z.J."/>
        </authorList>
    </citation>
    <scope>NUCLEOTIDE SEQUENCE [LARGE SCALE GENOMIC DNA]</scope>
    <source>
        <strain evidence="2">cv. Shenzhen</strain>
        <tissue evidence="1">Stem</tissue>
    </source>
</reference>
<evidence type="ECO:0000313" key="2">
    <source>
        <dbReference type="Proteomes" id="UP000236161"/>
    </source>
</evidence>
<protein>
    <submittedName>
        <fullName evidence="1">Uncharacterized protein</fullName>
    </submittedName>
</protein>
<evidence type="ECO:0000313" key="1">
    <source>
        <dbReference type="EMBL" id="PKA50732.1"/>
    </source>
</evidence>
<organism evidence="1 2">
    <name type="scientific">Apostasia shenzhenica</name>
    <dbReference type="NCBI Taxonomy" id="1088818"/>
    <lineage>
        <taxon>Eukaryota</taxon>
        <taxon>Viridiplantae</taxon>
        <taxon>Streptophyta</taxon>
        <taxon>Embryophyta</taxon>
        <taxon>Tracheophyta</taxon>
        <taxon>Spermatophyta</taxon>
        <taxon>Magnoliopsida</taxon>
        <taxon>Liliopsida</taxon>
        <taxon>Asparagales</taxon>
        <taxon>Orchidaceae</taxon>
        <taxon>Apostasioideae</taxon>
        <taxon>Apostasia</taxon>
    </lineage>
</organism>
<dbReference type="AlphaFoldDB" id="A0A2I0A5C5"/>
<dbReference type="EMBL" id="KZ452018">
    <property type="protein sequence ID" value="PKA50732.1"/>
    <property type="molecule type" value="Genomic_DNA"/>
</dbReference>
<accession>A0A2I0A5C5</accession>
<proteinExistence type="predicted"/>
<sequence>MEASAHLRAKPSHLRNPAGAEAWARLSVRRPATLEASEELKRRVSPFEKIPYRR</sequence>
<gene>
    <name evidence="1" type="ORF">AXF42_Ash017611</name>
</gene>
<keyword evidence="2" id="KW-1185">Reference proteome</keyword>
<name>A0A2I0A5C5_9ASPA</name>
<dbReference type="Proteomes" id="UP000236161">
    <property type="component" value="Unassembled WGS sequence"/>
</dbReference>